<organism evidence="2 3">
    <name type="scientific">Coleophoma crateriformis</name>
    <dbReference type="NCBI Taxonomy" id="565419"/>
    <lineage>
        <taxon>Eukaryota</taxon>
        <taxon>Fungi</taxon>
        <taxon>Dikarya</taxon>
        <taxon>Ascomycota</taxon>
        <taxon>Pezizomycotina</taxon>
        <taxon>Leotiomycetes</taxon>
        <taxon>Helotiales</taxon>
        <taxon>Dermateaceae</taxon>
        <taxon>Coleophoma</taxon>
    </lineage>
</organism>
<proteinExistence type="inferred from homology"/>
<comment type="caution">
    <text evidence="2">The sequence shown here is derived from an EMBL/GenBank/DDBJ whole genome shotgun (WGS) entry which is preliminary data.</text>
</comment>
<name>A0A3D8QEK7_9HELO</name>
<keyword evidence="3" id="KW-1185">Reference proteome</keyword>
<dbReference type="Gene3D" id="3.50.50.60">
    <property type="entry name" value="FAD/NAD(P)-binding domain"/>
    <property type="match status" value="2"/>
</dbReference>
<dbReference type="OrthoDB" id="74360at2759"/>
<evidence type="ECO:0000256" key="1">
    <source>
        <dbReference type="ARBA" id="ARBA00010139"/>
    </source>
</evidence>
<gene>
    <name evidence="2" type="ORF">BP5796_11747</name>
</gene>
<dbReference type="Proteomes" id="UP000256328">
    <property type="component" value="Unassembled WGS sequence"/>
</dbReference>
<dbReference type="InterPro" id="IPR036188">
    <property type="entry name" value="FAD/NAD-bd_sf"/>
</dbReference>
<keyword evidence="2" id="KW-0503">Monooxygenase</keyword>
<comment type="similarity">
    <text evidence="1">Belongs to the FAD-binding monooxygenase family.</text>
</comment>
<reference evidence="2 3" key="1">
    <citation type="journal article" date="2018" name="IMA Fungus">
        <title>IMA Genome-F 9: Draft genome sequence of Annulohypoxylon stygium, Aspergillus mulundensis, Berkeleyomyces basicola (syn. Thielaviopsis basicola), Ceratocystis smalleyi, two Cercospora beticola strains, Coleophoma cylindrospora, Fusarium fracticaudum, Phialophora cf. hyalina, and Morchella septimelata.</title>
        <authorList>
            <person name="Wingfield B.D."/>
            <person name="Bills G.F."/>
            <person name="Dong Y."/>
            <person name="Huang W."/>
            <person name="Nel W.J."/>
            <person name="Swalarsk-Parry B.S."/>
            <person name="Vaghefi N."/>
            <person name="Wilken P.M."/>
            <person name="An Z."/>
            <person name="de Beer Z.W."/>
            <person name="De Vos L."/>
            <person name="Chen L."/>
            <person name="Duong T.A."/>
            <person name="Gao Y."/>
            <person name="Hammerbacher A."/>
            <person name="Kikkert J.R."/>
            <person name="Li Y."/>
            <person name="Li H."/>
            <person name="Li K."/>
            <person name="Li Q."/>
            <person name="Liu X."/>
            <person name="Ma X."/>
            <person name="Naidoo K."/>
            <person name="Pethybridge S.J."/>
            <person name="Sun J."/>
            <person name="Steenkamp E.T."/>
            <person name="van der Nest M.A."/>
            <person name="van Wyk S."/>
            <person name="Wingfield M.J."/>
            <person name="Xiong C."/>
            <person name="Yue Q."/>
            <person name="Zhang X."/>
        </authorList>
    </citation>
    <scope>NUCLEOTIDE SEQUENCE [LARGE SCALE GENOMIC DNA]</scope>
    <source>
        <strain evidence="2 3">BP5796</strain>
    </source>
</reference>
<dbReference type="GO" id="GO:0004497">
    <property type="term" value="F:monooxygenase activity"/>
    <property type="evidence" value="ECO:0007669"/>
    <property type="project" value="UniProtKB-KW"/>
</dbReference>
<sequence>MGSIADSFNIKDTPVENLRPLKVRVIGAGYSGIYLGIRIPQRLRNVDLRIYEKNDGIGGTWWENRYPGCACDIPSHSYQYSFDPNPNWSAFYAPAEEICAYLHGIAEKYGVVRYVRTSHKIIKCVWDESIKKWKLAIQLTKTGEIFHEEADVLISARGGLNEISWPKIPGLESFEGEVMHSAAWNQDYDFTNKNVGVIGGGSSSIQIVPKLQEVVSKLSCFVRSRTWISNPFGDSQCIYPSVSSGTLTTFPDAMAKLGLDPETIEFSPEQREVFRNNPQKFLEFRKIIETDGNTIHGVTFKGSEMQQGAVQAFRAMMKQRLAKKPEIVDALTPSFAVGCRRLTPGPGYLEALVEDNVDFISTKISSISPSGIVLETGEEIKIDALVCATGFKTGAPPPFSVVGKNQITLEQRFNPIPESYLTMTVDGFPNFFMMLGPNSAIGSGSLTMMIETEGDYIVKCIRKLQKEDYLSMMPKAERVADFQAFIQEYFSKTVYMDDCNSWYRSEGGKGAQIVGLWPGSTLHCLEAMRAPRWEDFDFEAKSDNRLRWLGNGWSETMFEGRGDPAWYLEPRFVDKPMERCPENDEMLKMRPFSH</sequence>
<evidence type="ECO:0000313" key="3">
    <source>
        <dbReference type="Proteomes" id="UP000256328"/>
    </source>
</evidence>
<dbReference type="SUPFAM" id="SSF51905">
    <property type="entry name" value="FAD/NAD(P)-binding domain"/>
    <property type="match status" value="3"/>
</dbReference>
<protein>
    <submittedName>
        <fullName evidence="2">Flavin-binding monooxygenase-2</fullName>
    </submittedName>
</protein>
<dbReference type="PANTHER" id="PTHR42877">
    <property type="entry name" value="L-ORNITHINE N(5)-MONOOXYGENASE-RELATED"/>
    <property type="match status" value="1"/>
</dbReference>
<accession>A0A3D8QEK7</accession>
<keyword evidence="2" id="KW-0560">Oxidoreductase</keyword>
<dbReference type="AlphaFoldDB" id="A0A3D8QEK7"/>
<evidence type="ECO:0000313" key="2">
    <source>
        <dbReference type="EMBL" id="RDW60141.1"/>
    </source>
</evidence>
<dbReference type="InterPro" id="IPR051209">
    <property type="entry name" value="FAD-bind_Monooxygenase_sf"/>
</dbReference>
<dbReference type="EMBL" id="PDLN01000019">
    <property type="protein sequence ID" value="RDW60141.1"/>
    <property type="molecule type" value="Genomic_DNA"/>
</dbReference>
<dbReference type="Pfam" id="PF13450">
    <property type="entry name" value="NAD_binding_8"/>
    <property type="match status" value="1"/>
</dbReference>
<dbReference type="PANTHER" id="PTHR42877:SF7">
    <property type="entry name" value="FLAVIN-BINDING MONOOXYGENASE-RELATED"/>
    <property type="match status" value="1"/>
</dbReference>